<protein>
    <recommendedName>
        <fullName evidence="3">PH domain-containing protein</fullName>
    </recommendedName>
</protein>
<comment type="caution">
    <text evidence="2">The sequence shown here is derived from an EMBL/GenBank/DDBJ whole genome shotgun (WGS) entry which is preliminary data.</text>
</comment>
<keyword evidence="1" id="KW-0812">Transmembrane</keyword>
<name>A0A644YG38_9ZZZZ</name>
<dbReference type="AlphaFoldDB" id="A0A644YG38"/>
<evidence type="ECO:0008006" key="3">
    <source>
        <dbReference type="Google" id="ProtNLM"/>
    </source>
</evidence>
<keyword evidence="1" id="KW-1133">Transmembrane helix</keyword>
<feature type="transmembrane region" description="Helical" evidence="1">
    <location>
        <begin position="12"/>
        <end position="31"/>
    </location>
</feature>
<reference evidence="2" key="1">
    <citation type="submission" date="2019-08" db="EMBL/GenBank/DDBJ databases">
        <authorList>
            <person name="Kucharzyk K."/>
            <person name="Murdoch R.W."/>
            <person name="Higgins S."/>
            <person name="Loffler F."/>
        </authorList>
    </citation>
    <scope>NUCLEOTIDE SEQUENCE</scope>
</reference>
<proteinExistence type="predicted"/>
<organism evidence="2">
    <name type="scientific">bioreactor metagenome</name>
    <dbReference type="NCBI Taxonomy" id="1076179"/>
    <lineage>
        <taxon>unclassified sequences</taxon>
        <taxon>metagenomes</taxon>
        <taxon>ecological metagenomes</taxon>
    </lineage>
</organism>
<evidence type="ECO:0000256" key="1">
    <source>
        <dbReference type="SAM" id="Phobius"/>
    </source>
</evidence>
<feature type="transmembrane region" description="Helical" evidence="1">
    <location>
        <begin position="37"/>
        <end position="64"/>
    </location>
</feature>
<accession>A0A644YG38</accession>
<evidence type="ECO:0000313" key="2">
    <source>
        <dbReference type="EMBL" id="MPM27572.1"/>
    </source>
</evidence>
<dbReference type="EMBL" id="VSSQ01005028">
    <property type="protein sequence ID" value="MPM27572.1"/>
    <property type="molecule type" value="Genomic_DNA"/>
</dbReference>
<keyword evidence="1" id="KW-0472">Membrane</keyword>
<sequence>MNTYRLDAALPTRAFGIAAGLLIVGGVALMAATGLHWHAVVTVIASVLVLLGAVQLTLALIVAFRGRVRITLDDDGYRLFALGRSSERRWTDVSRATVTDDQLRLYPREDEAHPDRVPLLDPARGAELDRLAGEITERMRVAYGRLD</sequence>
<gene>
    <name evidence="2" type="ORF">SDC9_74084</name>
</gene>